<dbReference type="NCBIfam" id="TIGR00614">
    <property type="entry name" value="recQ_fam"/>
    <property type="match status" value="1"/>
</dbReference>
<dbReference type="InterPro" id="IPR032284">
    <property type="entry name" value="RecQ_Zn-bd"/>
</dbReference>
<dbReference type="GO" id="GO:0016887">
    <property type="term" value="F:ATP hydrolysis activity"/>
    <property type="evidence" value="ECO:0007669"/>
    <property type="project" value="RHEA"/>
</dbReference>
<evidence type="ECO:0000256" key="12">
    <source>
        <dbReference type="SAM" id="MobiDB-lite"/>
    </source>
</evidence>
<dbReference type="Gene3D" id="1.10.10.10">
    <property type="entry name" value="Winged helix-like DNA-binding domain superfamily/Winged helix DNA-binding domain"/>
    <property type="match status" value="1"/>
</dbReference>
<dbReference type="InterPro" id="IPR002121">
    <property type="entry name" value="HRDC_dom"/>
</dbReference>
<evidence type="ECO:0000259" key="14">
    <source>
        <dbReference type="PROSITE" id="PS51192"/>
    </source>
</evidence>
<dbReference type="GO" id="GO:0043138">
    <property type="term" value="F:3'-5' DNA helicase activity"/>
    <property type="evidence" value="ECO:0007669"/>
    <property type="project" value="UniProtKB-EC"/>
</dbReference>
<dbReference type="GO" id="GO:0009378">
    <property type="term" value="F:four-way junction helicase activity"/>
    <property type="evidence" value="ECO:0007669"/>
    <property type="project" value="TreeGrafter"/>
</dbReference>
<dbReference type="SMART" id="SM00487">
    <property type="entry name" value="DEXDc"/>
    <property type="match status" value="1"/>
</dbReference>
<evidence type="ECO:0000256" key="6">
    <source>
        <dbReference type="ARBA" id="ARBA00022840"/>
    </source>
</evidence>
<protein>
    <recommendedName>
        <fullName evidence="11">ATP-dependent DNA helicase</fullName>
        <ecNumber evidence="11">5.6.2.4</ecNumber>
    </recommendedName>
</protein>
<dbReference type="Pfam" id="PF00570">
    <property type="entry name" value="HRDC"/>
    <property type="match status" value="1"/>
</dbReference>
<dbReference type="GO" id="GO:0000723">
    <property type="term" value="P:telomere maintenance"/>
    <property type="evidence" value="ECO:0007669"/>
    <property type="project" value="TreeGrafter"/>
</dbReference>
<keyword evidence="11" id="KW-0539">Nucleus</keyword>
<dbReference type="GO" id="GO:0005737">
    <property type="term" value="C:cytoplasm"/>
    <property type="evidence" value="ECO:0007669"/>
    <property type="project" value="TreeGrafter"/>
</dbReference>
<dbReference type="SUPFAM" id="SSF52540">
    <property type="entry name" value="P-loop containing nucleoside triphosphate hydrolases"/>
    <property type="match status" value="1"/>
</dbReference>
<dbReference type="InterPro" id="IPR010997">
    <property type="entry name" value="HRDC-like_sf"/>
</dbReference>
<dbReference type="PANTHER" id="PTHR13710">
    <property type="entry name" value="DNA HELICASE RECQ FAMILY MEMBER"/>
    <property type="match status" value="1"/>
</dbReference>
<reference evidence="16" key="1">
    <citation type="submission" date="2015-12" db="EMBL/GenBank/DDBJ databases">
        <title>De novo transcriptome assembly of four potential Pierce s Disease insect vectors from Arizona vineyards.</title>
        <authorList>
            <person name="Tassone E.E."/>
        </authorList>
    </citation>
    <scope>NUCLEOTIDE SEQUENCE</scope>
</reference>
<dbReference type="PANTHER" id="PTHR13710:SF120">
    <property type="entry name" value="BIFUNCTIONAL 3'-5' EXONUCLEASE_ATP-DEPENDENT HELICASE WRN"/>
    <property type="match status" value="1"/>
</dbReference>
<evidence type="ECO:0000313" key="16">
    <source>
        <dbReference type="EMBL" id="JAS21764.1"/>
    </source>
</evidence>
<feature type="region of interest" description="Disordered" evidence="12">
    <location>
        <begin position="779"/>
        <end position="804"/>
    </location>
</feature>
<dbReference type="InterPro" id="IPR014001">
    <property type="entry name" value="Helicase_ATP-bd"/>
</dbReference>
<feature type="domain" description="Helicase ATP-binding" evidence="14">
    <location>
        <begin position="36"/>
        <end position="206"/>
    </location>
</feature>
<dbReference type="SMART" id="SM00341">
    <property type="entry name" value="HRDC"/>
    <property type="match status" value="1"/>
</dbReference>
<evidence type="ECO:0000259" key="13">
    <source>
        <dbReference type="PROSITE" id="PS50967"/>
    </source>
</evidence>
<feature type="compositionally biased region" description="Basic and acidic residues" evidence="12">
    <location>
        <begin position="779"/>
        <end position="793"/>
    </location>
</feature>
<name>A0A1B6D7V2_9HEMI</name>
<keyword evidence="3 11" id="KW-0547">Nucleotide-binding</keyword>
<comment type="catalytic activity">
    <reaction evidence="9 11">
        <text>Couples ATP hydrolysis with the unwinding of duplex DNA by translocating in the 3'-5' direction.</text>
        <dbReference type="EC" id="5.6.2.4"/>
    </reaction>
</comment>
<feature type="domain" description="HRDC" evidence="13">
    <location>
        <begin position="595"/>
        <end position="675"/>
    </location>
</feature>
<gene>
    <name evidence="16" type="ORF">g.22896</name>
</gene>
<dbReference type="Pfam" id="PF00270">
    <property type="entry name" value="DEAD"/>
    <property type="match status" value="1"/>
</dbReference>
<dbReference type="Gene3D" id="1.10.150.80">
    <property type="entry name" value="HRDC domain"/>
    <property type="match status" value="1"/>
</dbReference>
<dbReference type="GO" id="GO:0003677">
    <property type="term" value="F:DNA binding"/>
    <property type="evidence" value="ECO:0007669"/>
    <property type="project" value="UniProtKB-KW"/>
</dbReference>
<dbReference type="GO" id="GO:0000724">
    <property type="term" value="P:double-strand break repair via homologous recombination"/>
    <property type="evidence" value="ECO:0007669"/>
    <property type="project" value="TreeGrafter"/>
</dbReference>
<evidence type="ECO:0000256" key="8">
    <source>
        <dbReference type="ARBA" id="ARBA00023235"/>
    </source>
</evidence>
<dbReference type="SMART" id="SM00956">
    <property type="entry name" value="RQC"/>
    <property type="match status" value="1"/>
</dbReference>
<keyword evidence="7" id="KW-0238">DNA-binding</keyword>
<evidence type="ECO:0000256" key="3">
    <source>
        <dbReference type="ARBA" id="ARBA00022741"/>
    </source>
</evidence>
<dbReference type="Pfam" id="PF00271">
    <property type="entry name" value="Helicase_C"/>
    <property type="match status" value="1"/>
</dbReference>
<dbReference type="GO" id="GO:0005524">
    <property type="term" value="F:ATP binding"/>
    <property type="evidence" value="ECO:0007669"/>
    <property type="project" value="UniProtKB-KW"/>
</dbReference>
<comment type="cofactor">
    <cofactor evidence="1">
        <name>Zn(2+)</name>
        <dbReference type="ChEBI" id="CHEBI:29105"/>
    </cofactor>
</comment>
<dbReference type="PROSITE" id="PS51192">
    <property type="entry name" value="HELICASE_ATP_BIND_1"/>
    <property type="match status" value="1"/>
</dbReference>
<evidence type="ECO:0000256" key="1">
    <source>
        <dbReference type="ARBA" id="ARBA00001947"/>
    </source>
</evidence>
<comment type="similarity">
    <text evidence="2 11">Belongs to the helicase family. RecQ subfamily.</text>
</comment>
<dbReference type="SUPFAM" id="SSF46785">
    <property type="entry name" value="Winged helix' DNA-binding domain"/>
    <property type="match status" value="1"/>
</dbReference>
<dbReference type="InterPro" id="IPR036390">
    <property type="entry name" value="WH_DNA-bd_sf"/>
</dbReference>
<keyword evidence="8" id="KW-0413">Isomerase</keyword>
<organism evidence="16">
    <name type="scientific">Clastoptera arizonana</name>
    <name type="common">Arizona spittle bug</name>
    <dbReference type="NCBI Taxonomy" id="38151"/>
    <lineage>
        <taxon>Eukaryota</taxon>
        <taxon>Metazoa</taxon>
        <taxon>Ecdysozoa</taxon>
        <taxon>Arthropoda</taxon>
        <taxon>Hexapoda</taxon>
        <taxon>Insecta</taxon>
        <taxon>Pterygota</taxon>
        <taxon>Neoptera</taxon>
        <taxon>Paraneoptera</taxon>
        <taxon>Hemiptera</taxon>
        <taxon>Auchenorrhyncha</taxon>
        <taxon>Cercopoidea</taxon>
        <taxon>Clastopteridae</taxon>
        <taxon>Clastoptera</taxon>
    </lineage>
</organism>
<feature type="compositionally biased region" description="Basic and acidic residues" evidence="12">
    <location>
        <begin position="700"/>
        <end position="710"/>
    </location>
</feature>
<dbReference type="SMART" id="SM00490">
    <property type="entry name" value="HELICc"/>
    <property type="match status" value="1"/>
</dbReference>
<comment type="subcellular location">
    <subcellularLocation>
        <location evidence="11">Nucleus</location>
    </subcellularLocation>
</comment>
<dbReference type="GO" id="GO:0006260">
    <property type="term" value="P:DNA replication"/>
    <property type="evidence" value="ECO:0007669"/>
    <property type="project" value="InterPro"/>
</dbReference>
<proteinExistence type="inferred from homology"/>
<sequence>MNNTDNTPPPRQDHIDILKKYFGHSQFRPMQWKIIYSIIEERRDNCVIMATGYGKSLCYQYPAVFCSGLAVVVSPLISLMQDQVLSLQVANIPACFLGSAQTAKSTVLNKILNGEYRVVYLTPEWCSTDFGKDILTRISKTLLLNLVAIDEAHCVSQWGFDFRTSYRKLGELRNLLSNVPFLCVTATATPRVRNDIIASLNLRNANITITSFDRPNLYLSVSLKGADIVNDLTKFMERIQNKLQFPGPTIIYCPTKKITEKVAFALNGIGVQTGIYHADILQKTRREVHEKFVKDLISVVVATIAFGMGIDKPDVRLVIHYGAPKDFEAYYQEVGRAGRDGLPSTCQVYYTPADFSISRHFLSSINGAFREHREKMVRLMELYLETKECRRKVLISHFDQKEANELKAKDNCCDNCTMKSQSHLFRRVNTPDVDIKPDAKILLKAVKVLDGRFGLGVPIALIRGKSHQKLKDFHQKLEVFGSGQDKAEAWWKAIGRLLVREGLLTEYSANFSGSTWGKKQFPMTLTRITNVGEKYLASVDDDNYIKLVPTPEILGLVKKNPVTTKPNEWHKVAGLSQAIEVSQTGEESHVSEEELEYQTKLYLRLLEMRSRIAVDNNCMPYMVANNKTLLELAKIRPSNSTELCRVEGFGDIKVQKFGSAILKTIESFYIQNKLGKSQIQVEELRTKFGKTAQNNKFKHSTQDTAREKQNVETQSGSVDLWGDEDDSFLEDIPMSDDMLHTSKVVLQKNSASVDWEDNVWHDDLEQELFDAEKKDLIPQTKENKSTTSYKDDSDTCSDLEQNSEHDKEFLNTNCESIVPSTLTASTHFKPKVNILQTNKRKTFCEDSDEDISKPVKTKLPQWLSKTDAKMEIKRRMKANSLFKM</sequence>
<dbReference type="PROSITE" id="PS51194">
    <property type="entry name" value="HELICASE_CTER"/>
    <property type="match status" value="1"/>
</dbReference>
<evidence type="ECO:0000256" key="5">
    <source>
        <dbReference type="ARBA" id="ARBA00022806"/>
    </source>
</evidence>
<keyword evidence="5 11" id="KW-0347">Helicase</keyword>
<feature type="domain" description="Helicase C-terminal" evidence="15">
    <location>
        <begin position="231"/>
        <end position="381"/>
    </location>
</feature>
<evidence type="ECO:0000256" key="7">
    <source>
        <dbReference type="ARBA" id="ARBA00023125"/>
    </source>
</evidence>
<evidence type="ECO:0000259" key="15">
    <source>
        <dbReference type="PROSITE" id="PS51194"/>
    </source>
</evidence>
<dbReference type="InterPro" id="IPR004589">
    <property type="entry name" value="DNA_helicase_ATP-dep_RecQ"/>
</dbReference>
<evidence type="ECO:0000256" key="10">
    <source>
        <dbReference type="ARBA" id="ARBA00049360"/>
    </source>
</evidence>
<dbReference type="InterPro" id="IPR027417">
    <property type="entry name" value="P-loop_NTPase"/>
</dbReference>
<dbReference type="InterPro" id="IPR011545">
    <property type="entry name" value="DEAD/DEAH_box_helicase_dom"/>
</dbReference>
<comment type="catalytic activity">
    <reaction evidence="10 11">
        <text>ATP + H2O = ADP + phosphate + H(+)</text>
        <dbReference type="Rhea" id="RHEA:13065"/>
        <dbReference type="ChEBI" id="CHEBI:15377"/>
        <dbReference type="ChEBI" id="CHEBI:15378"/>
        <dbReference type="ChEBI" id="CHEBI:30616"/>
        <dbReference type="ChEBI" id="CHEBI:43474"/>
        <dbReference type="ChEBI" id="CHEBI:456216"/>
    </reaction>
</comment>
<dbReference type="CDD" id="cd18794">
    <property type="entry name" value="SF2_C_RecQ"/>
    <property type="match status" value="1"/>
</dbReference>
<dbReference type="FunFam" id="3.40.50.300:FF:000941">
    <property type="entry name" value="Werner syndrome RecQ like helicase"/>
    <property type="match status" value="1"/>
</dbReference>
<dbReference type="InterPro" id="IPR044876">
    <property type="entry name" value="HRDC_dom_sf"/>
</dbReference>
<dbReference type="Pfam" id="PF09382">
    <property type="entry name" value="RQC"/>
    <property type="match status" value="1"/>
</dbReference>
<dbReference type="AlphaFoldDB" id="A0A1B6D7V2"/>
<keyword evidence="6 11" id="KW-0067">ATP-binding</keyword>
<dbReference type="InterPro" id="IPR036388">
    <property type="entry name" value="WH-like_DNA-bd_sf"/>
</dbReference>
<keyword evidence="4 11" id="KW-0378">Hydrolase</keyword>
<evidence type="ECO:0000256" key="4">
    <source>
        <dbReference type="ARBA" id="ARBA00022801"/>
    </source>
</evidence>
<dbReference type="GO" id="GO:0005694">
    <property type="term" value="C:chromosome"/>
    <property type="evidence" value="ECO:0007669"/>
    <property type="project" value="TreeGrafter"/>
</dbReference>
<dbReference type="PROSITE" id="PS50967">
    <property type="entry name" value="HRDC"/>
    <property type="match status" value="1"/>
</dbReference>
<evidence type="ECO:0000256" key="11">
    <source>
        <dbReference type="RuleBase" id="RU364117"/>
    </source>
</evidence>
<dbReference type="EC" id="5.6.2.4" evidence="11"/>
<dbReference type="EMBL" id="GEDC01015534">
    <property type="protein sequence ID" value="JAS21764.1"/>
    <property type="molecule type" value="Transcribed_RNA"/>
</dbReference>
<dbReference type="Gene3D" id="3.40.50.300">
    <property type="entry name" value="P-loop containing nucleotide triphosphate hydrolases"/>
    <property type="match status" value="2"/>
</dbReference>
<evidence type="ECO:0000256" key="9">
    <source>
        <dbReference type="ARBA" id="ARBA00034617"/>
    </source>
</evidence>
<evidence type="ECO:0000256" key="2">
    <source>
        <dbReference type="ARBA" id="ARBA00005446"/>
    </source>
</evidence>
<dbReference type="GO" id="GO:0005654">
    <property type="term" value="C:nucleoplasm"/>
    <property type="evidence" value="ECO:0007669"/>
    <property type="project" value="TreeGrafter"/>
</dbReference>
<accession>A0A1B6D7V2</accession>
<dbReference type="InterPro" id="IPR018982">
    <property type="entry name" value="RQC_domain"/>
</dbReference>
<dbReference type="SUPFAM" id="SSF47819">
    <property type="entry name" value="HRDC-like"/>
    <property type="match status" value="1"/>
</dbReference>
<dbReference type="InterPro" id="IPR001650">
    <property type="entry name" value="Helicase_C-like"/>
</dbReference>
<feature type="region of interest" description="Disordered" evidence="12">
    <location>
        <begin position="695"/>
        <end position="717"/>
    </location>
</feature>
<dbReference type="Pfam" id="PF16124">
    <property type="entry name" value="RecQ_Zn_bind"/>
    <property type="match status" value="1"/>
</dbReference>